<reference evidence="6 7" key="1">
    <citation type="submission" date="2019-01" db="EMBL/GenBank/DDBJ databases">
        <title>Draft genome sequence of Dictyobacter sp. Uno17.</title>
        <authorList>
            <person name="Wang C.M."/>
            <person name="Zheng Y."/>
            <person name="Sakai Y."/>
            <person name="Abe K."/>
            <person name="Yokota A."/>
            <person name="Yabe S."/>
        </authorList>
    </citation>
    <scope>NUCLEOTIDE SEQUENCE [LARGE SCALE GENOMIC DNA]</scope>
    <source>
        <strain evidence="6 7">Uno17</strain>
    </source>
</reference>
<keyword evidence="4" id="KW-1133">Transmembrane helix</keyword>
<sequence>MEHPDQNADQSAKNTPGATPEQIEPAIEQHQRFNTAQSQKHYTPRLPLSESALPASERNLTPQPAREVDNSAMASSSTPEYPQTEQPDNGTSQTPYDVPGTDSLTQNTPLDMAYYASSQPGSPYYMPGPGSSQPKDAADAPSSPADPAMDTTHTIPATGARTSTGGYASGMMATVPPQGPDRSNQPGNAYGGRNRESLAALLVIPLLALLIGGLGGWLIGTGSVFSNPGFTPLGGSTIEQVAAKFHTSVVEITAQSRQGTSLGSGVIIDKDGYIVTNNHVITGGHNLQVVLYDNTKIPAELTGTDPSDDLAVIKIHPPQHMSVAQIGDSSKLNVGQQVLAIGNPLGITQTVTNGIISALGRNVSEGQDHLIINAIQTDAPINPGNSGGALVGMQGTLIGIPTLVPIDPEFKTPAAGVGFAIPANRVKFIVPQLIKDGQVTNSGRADMGVQVISVDQTIANDARLPVNQGALIVDVVPDSAAAQAGLQRRDIIVQMDKQQIEGITSLQDYLVDKSPGNTVLVHIYRADQQMDVKVRLGERKVS</sequence>
<dbReference type="Gene3D" id="2.30.42.10">
    <property type="match status" value="1"/>
</dbReference>
<feature type="compositionally biased region" description="Polar residues" evidence="3">
    <location>
        <begin position="32"/>
        <end position="41"/>
    </location>
</feature>
<keyword evidence="1" id="KW-0645">Protease</keyword>
<dbReference type="AlphaFoldDB" id="A0A5A5TCU8"/>
<dbReference type="PROSITE" id="PS50106">
    <property type="entry name" value="PDZ"/>
    <property type="match status" value="1"/>
</dbReference>
<dbReference type="SUPFAM" id="SSF50156">
    <property type="entry name" value="PDZ domain-like"/>
    <property type="match status" value="1"/>
</dbReference>
<evidence type="ECO:0000256" key="1">
    <source>
        <dbReference type="ARBA" id="ARBA00022670"/>
    </source>
</evidence>
<dbReference type="InterPro" id="IPR051201">
    <property type="entry name" value="Chloro_Bact_Ser_Proteases"/>
</dbReference>
<feature type="domain" description="PDZ" evidence="5">
    <location>
        <begin position="436"/>
        <end position="527"/>
    </location>
</feature>
<dbReference type="EMBL" id="BIXY01000030">
    <property type="protein sequence ID" value="GCF08754.1"/>
    <property type="molecule type" value="Genomic_DNA"/>
</dbReference>
<keyword evidence="4" id="KW-0472">Membrane</keyword>
<dbReference type="SUPFAM" id="SSF50494">
    <property type="entry name" value="Trypsin-like serine proteases"/>
    <property type="match status" value="1"/>
</dbReference>
<dbReference type="InterPro" id="IPR036034">
    <property type="entry name" value="PDZ_sf"/>
</dbReference>
<dbReference type="Pfam" id="PF13365">
    <property type="entry name" value="Trypsin_2"/>
    <property type="match status" value="1"/>
</dbReference>
<dbReference type="GO" id="GO:0004252">
    <property type="term" value="F:serine-type endopeptidase activity"/>
    <property type="evidence" value="ECO:0007669"/>
    <property type="project" value="InterPro"/>
</dbReference>
<dbReference type="SMART" id="SM00228">
    <property type="entry name" value="PDZ"/>
    <property type="match status" value="1"/>
</dbReference>
<organism evidence="6 7">
    <name type="scientific">Dictyobacter arantiisoli</name>
    <dbReference type="NCBI Taxonomy" id="2014874"/>
    <lineage>
        <taxon>Bacteria</taxon>
        <taxon>Bacillati</taxon>
        <taxon>Chloroflexota</taxon>
        <taxon>Ktedonobacteria</taxon>
        <taxon>Ktedonobacterales</taxon>
        <taxon>Dictyobacteraceae</taxon>
        <taxon>Dictyobacter</taxon>
    </lineage>
</organism>
<dbReference type="InterPro" id="IPR009003">
    <property type="entry name" value="Peptidase_S1_PA"/>
</dbReference>
<evidence type="ECO:0000256" key="3">
    <source>
        <dbReference type="SAM" id="MobiDB-lite"/>
    </source>
</evidence>
<dbReference type="Proteomes" id="UP000322530">
    <property type="component" value="Unassembled WGS sequence"/>
</dbReference>
<feature type="compositionally biased region" description="Low complexity" evidence="3">
    <location>
        <begin position="117"/>
        <end position="150"/>
    </location>
</feature>
<accession>A0A5A5TCU8</accession>
<feature type="compositionally biased region" description="Polar residues" evidence="3">
    <location>
        <begin position="7"/>
        <end position="17"/>
    </location>
</feature>
<name>A0A5A5TCU8_9CHLR</name>
<dbReference type="InterPro" id="IPR001940">
    <property type="entry name" value="Peptidase_S1C"/>
</dbReference>
<keyword evidence="2" id="KW-0378">Hydrolase</keyword>
<dbReference type="Gene3D" id="2.40.10.120">
    <property type="match status" value="1"/>
</dbReference>
<evidence type="ECO:0000313" key="6">
    <source>
        <dbReference type="EMBL" id="GCF08754.1"/>
    </source>
</evidence>
<evidence type="ECO:0000313" key="7">
    <source>
        <dbReference type="Proteomes" id="UP000322530"/>
    </source>
</evidence>
<feature type="compositionally biased region" description="Polar residues" evidence="3">
    <location>
        <begin position="151"/>
        <end position="166"/>
    </location>
</feature>
<dbReference type="PANTHER" id="PTHR43343">
    <property type="entry name" value="PEPTIDASE S12"/>
    <property type="match status" value="1"/>
</dbReference>
<dbReference type="GO" id="GO:0006508">
    <property type="term" value="P:proteolysis"/>
    <property type="evidence" value="ECO:0007669"/>
    <property type="project" value="UniProtKB-KW"/>
</dbReference>
<dbReference type="PANTHER" id="PTHR43343:SF3">
    <property type="entry name" value="PROTEASE DO-LIKE 8, CHLOROPLASTIC"/>
    <property type="match status" value="1"/>
</dbReference>
<dbReference type="InterPro" id="IPR001478">
    <property type="entry name" value="PDZ"/>
</dbReference>
<evidence type="ECO:0000259" key="5">
    <source>
        <dbReference type="PROSITE" id="PS50106"/>
    </source>
</evidence>
<feature type="transmembrane region" description="Helical" evidence="4">
    <location>
        <begin position="198"/>
        <end position="219"/>
    </location>
</feature>
<keyword evidence="4" id="KW-0812">Transmembrane</keyword>
<gene>
    <name evidence="6" type="ORF">KDI_23180</name>
</gene>
<evidence type="ECO:0000256" key="2">
    <source>
        <dbReference type="ARBA" id="ARBA00022801"/>
    </source>
</evidence>
<feature type="compositionally biased region" description="Polar residues" evidence="3">
    <location>
        <begin position="72"/>
        <end position="95"/>
    </location>
</feature>
<proteinExistence type="predicted"/>
<dbReference type="RefSeq" id="WP_149401734.1">
    <property type="nucleotide sequence ID" value="NZ_BIXY01000030.1"/>
</dbReference>
<dbReference type="OrthoDB" id="9758917at2"/>
<evidence type="ECO:0000256" key="4">
    <source>
        <dbReference type="SAM" id="Phobius"/>
    </source>
</evidence>
<dbReference type="Pfam" id="PF13180">
    <property type="entry name" value="PDZ_2"/>
    <property type="match status" value="1"/>
</dbReference>
<feature type="region of interest" description="Disordered" evidence="3">
    <location>
        <begin position="1"/>
        <end position="191"/>
    </location>
</feature>
<protein>
    <recommendedName>
        <fullName evidence="5">PDZ domain-containing protein</fullName>
    </recommendedName>
</protein>
<dbReference type="PRINTS" id="PR00834">
    <property type="entry name" value="PROTEASES2C"/>
</dbReference>
<comment type="caution">
    <text evidence="6">The sequence shown here is derived from an EMBL/GenBank/DDBJ whole genome shotgun (WGS) entry which is preliminary data.</text>
</comment>
<keyword evidence="7" id="KW-1185">Reference proteome</keyword>